<proteinExistence type="predicted"/>
<dbReference type="RefSeq" id="WP_136081055.1">
    <property type="nucleotide sequence ID" value="NZ_CAAHFG010000002.1"/>
</dbReference>
<organism evidence="2 3">
    <name type="scientific">Pontiella desulfatans</name>
    <dbReference type="NCBI Taxonomy" id="2750659"/>
    <lineage>
        <taxon>Bacteria</taxon>
        <taxon>Pseudomonadati</taxon>
        <taxon>Kiritimatiellota</taxon>
        <taxon>Kiritimatiellia</taxon>
        <taxon>Kiritimatiellales</taxon>
        <taxon>Pontiellaceae</taxon>
        <taxon>Pontiella</taxon>
    </lineage>
</organism>
<dbReference type="AlphaFoldDB" id="A0A6C2U5Z4"/>
<evidence type="ECO:0000256" key="1">
    <source>
        <dbReference type="SAM" id="SignalP"/>
    </source>
</evidence>
<dbReference type="Proteomes" id="UP000366872">
    <property type="component" value="Unassembled WGS sequence"/>
</dbReference>
<accession>A0A6C2U5Z4</accession>
<reference evidence="2 3" key="1">
    <citation type="submission" date="2019-04" db="EMBL/GenBank/DDBJ databases">
        <authorList>
            <person name="Van Vliet M D."/>
        </authorList>
    </citation>
    <scope>NUCLEOTIDE SEQUENCE [LARGE SCALE GENOMIC DNA]</scope>
    <source>
        <strain evidence="2 3">F1</strain>
    </source>
</reference>
<keyword evidence="3" id="KW-1185">Reference proteome</keyword>
<feature type="chain" id="PRO_5025350454" evidence="1">
    <location>
        <begin position="24"/>
        <end position="148"/>
    </location>
</feature>
<evidence type="ECO:0000313" key="2">
    <source>
        <dbReference type="EMBL" id="VGO15498.1"/>
    </source>
</evidence>
<protein>
    <submittedName>
        <fullName evidence="2">Uncharacterized protein</fullName>
    </submittedName>
</protein>
<feature type="signal peptide" evidence="1">
    <location>
        <begin position="1"/>
        <end position="23"/>
    </location>
</feature>
<evidence type="ECO:0000313" key="3">
    <source>
        <dbReference type="Proteomes" id="UP000366872"/>
    </source>
</evidence>
<dbReference type="EMBL" id="CAAHFG010000002">
    <property type="protein sequence ID" value="VGO15498.1"/>
    <property type="molecule type" value="Genomic_DNA"/>
</dbReference>
<name>A0A6C2U5Z4_PONDE</name>
<sequence length="148" mass="16610">MKKTYRRLFVILFFFGVAPHVFCAEKQVDQSPIPTHADAAIVIAKFSGLFDRYVSSNASLSECVSFLNKKGVYFGLLEVVSGKEFTVHDCARVLGQAELVFAAEAQYDLGKVKLPKDIDSWEEFCIMNHVQYVEAYKAITQSVASTRQ</sequence>
<keyword evidence="1" id="KW-0732">Signal</keyword>
<gene>
    <name evidence="2" type="ORF">PDESU_04081</name>
</gene>